<dbReference type="Proteomes" id="UP001190700">
    <property type="component" value="Unassembled WGS sequence"/>
</dbReference>
<evidence type="ECO:0000313" key="2">
    <source>
        <dbReference type="EMBL" id="KAK3248660.1"/>
    </source>
</evidence>
<gene>
    <name evidence="2" type="ORF">CYMTET_41878</name>
</gene>
<protein>
    <submittedName>
        <fullName evidence="2">Uncharacterized protein</fullName>
    </submittedName>
</protein>
<evidence type="ECO:0000256" key="1">
    <source>
        <dbReference type="SAM" id="MobiDB-lite"/>
    </source>
</evidence>
<feature type="compositionally biased region" description="Acidic residues" evidence="1">
    <location>
        <begin position="222"/>
        <end position="248"/>
    </location>
</feature>
<sequence length="565" mass="59801">MPLPLQLDMLFTGNAAADGDMEQVPHGPASGNTRVEAALAAAREVKQAAANKTHIPTANSQKAKYDKPAWARAVDSHLTVKGSVAVSKKHQLAISGLFHSQGSGKSTTEKKRMLPSDTLKRISDGVSARSLKRSRKVEALPTAANRPTRTAANTASKIIENMDLTTDDNEVDDDNETEYVIEEGKQISIEVTTISSISTNYFDAICPYETMFMCHVHHTDGDVESDPEDQPEEEEHEEEEEKDDDVANEEEIIKSLAVEGKALVVRSDGDEVFLFITTDGIKEGAKRVPGGFLRELAPGASYGRNAKLKRNEVLFGADNETQKRILELVTADPSARYFTRYEAGKFKRHEWQTTIELGSFIVLDDDHITVAHTWTSTAGPMDLRTSDIFKCAFSNQQLQRLLAGEEQVVEKTTGGDNGLDEMAMDAEAAGLAVDGEAAELAVDGEAAGLAMDGEAAGLLMDGEAGGVAVDAVGEAAGLAMDGEAAVLAIDGEAAGLAVGGEADGLAVDGEADGLAVDAEAAKVGVVSMDVTLNPTTGVSAQCATPARSVPMATETGGNDIELPLN</sequence>
<proteinExistence type="predicted"/>
<evidence type="ECO:0000313" key="3">
    <source>
        <dbReference type="Proteomes" id="UP001190700"/>
    </source>
</evidence>
<name>A0AAE0C6X3_9CHLO</name>
<feature type="region of interest" description="Disordered" evidence="1">
    <location>
        <begin position="219"/>
        <end position="248"/>
    </location>
</feature>
<accession>A0AAE0C6X3</accession>
<comment type="caution">
    <text evidence="2">The sequence shown here is derived from an EMBL/GenBank/DDBJ whole genome shotgun (WGS) entry which is preliminary data.</text>
</comment>
<organism evidence="2 3">
    <name type="scientific">Cymbomonas tetramitiformis</name>
    <dbReference type="NCBI Taxonomy" id="36881"/>
    <lineage>
        <taxon>Eukaryota</taxon>
        <taxon>Viridiplantae</taxon>
        <taxon>Chlorophyta</taxon>
        <taxon>Pyramimonadophyceae</taxon>
        <taxon>Pyramimonadales</taxon>
        <taxon>Pyramimonadaceae</taxon>
        <taxon>Cymbomonas</taxon>
    </lineage>
</organism>
<keyword evidence="3" id="KW-1185">Reference proteome</keyword>
<reference evidence="2 3" key="1">
    <citation type="journal article" date="2015" name="Genome Biol. Evol.">
        <title>Comparative Genomics of a Bacterivorous Green Alga Reveals Evolutionary Causalities and Consequences of Phago-Mixotrophic Mode of Nutrition.</title>
        <authorList>
            <person name="Burns J.A."/>
            <person name="Paasch A."/>
            <person name="Narechania A."/>
            <person name="Kim E."/>
        </authorList>
    </citation>
    <scope>NUCLEOTIDE SEQUENCE [LARGE SCALE GENOMIC DNA]</scope>
    <source>
        <strain evidence="2 3">PLY_AMNH</strain>
    </source>
</reference>
<dbReference type="AlphaFoldDB" id="A0AAE0C6X3"/>
<dbReference type="EMBL" id="LGRX02027900">
    <property type="protein sequence ID" value="KAK3248660.1"/>
    <property type="molecule type" value="Genomic_DNA"/>
</dbReference>